<dbReference type="GO" id="GO:0005886">
    <property type="term" value="C:plasma membrane"/>
    <property type="evidence" value="ECO:0007669"/>
    <property type="project" value="UniProtKB-SubCell"/>
</dbReference>
<feature type="transmembrane region" description="Helical" evidence="9">
    <location>
        <begin position="77"/>
        <end position="97"/>
    </location>
</feature>
<evidence type="ECO:0000256" key="1">
    <source>
        <dbReference type="ARBA" id="ARBA00004429"/>
    </source>
</evidence>
<evidence type="ECO:0000313" key="12">
    <source>
        <dbReference type="EMBL" id="APT92646.1"/>
    </source>
</evidence>
<evidence type="ECO:0000256" key="6">
    <source>
        <dbReference type="ARBA" id="ARBA00023136"/>
    </source>
</evidence>
<feature type="compositionally biased region" description="Low complexity" evidence="8">
    <location>
        <begin position="346"/>
        <end position="356"/>
    </location>
</feature>
<evidence type="ECO:0000256" key="3">
    <source>
        <dbReference type="ARBA" id="ARBA00022692"/>
    </source>
</evidence>
<dbReference type="PROSITE" id="PS00211">
    <property type="entry name" value="ABC_TRANSPORTER_1"/>
    <property type="match status" value="1"/>
</dbReference>
<accession>A0A1L7D3A3</accession>
<keyword evidence="2" id="KW-0997">Cell inner membrane</keyword>
<feature type="transmembrane region" description="Helical" evidence="9">
    <location>
        <begin position="43"/>
        <end position="65"/>
    </location>
</feature>
<dbReference type="PANTHER" id="PTHR24221">
    <property type="entry name" value="ATP-BINDING CASSETTE SUB-FAMILY B"/>
    <property type="match status" value="1"/>
</dbReference>
<evidence type="ECO:0000313" key="13">
    <source>
        <dbReference type="Proteomes" id="UP000185491"/>
    </source>
</evidence>
<dbReference type="Gene3D" id="1.20.1560.10">
    <property type="entry name" value="ABC transporter type 1, transmembrane domain"/>
    <property type="match status" value="1"/>
</dbReference>
<dbReference type="InterPro" id="IPR003439">
    <property type="entry name" value="ABC_transporter-like_ATP-bd"/>
</dbReference>
<dbReference type="Proteomes" id="UP000185491">
    <property type="component" value="Chromosome"/>
</dbReference>
<dbReference type="Pfam" id="PF00005">
    <property type="entry name" value="ABC_tran"/>
    <property type="match status" value="1"/>
</dbReference>
<dbReference type="InterPro" id="IPR027417">
    <property type="entry name" value="P-loop_NTPase"/>
</dbReference>
<protein>
    <submittedName>
        <fullName evidence="12">ABC transporter permease</fullName>
    </submittedName>
</protein>
<evidence type="ECO:0000256" key="8">
    <source>
        <dbReference type="SAM" id="MobiDB-lite"/>
    </source>
</evidence>
<dbReference type="Pfam" id="PF00664">
    <property type="entry name" value="ABC_membrane"/>
    <property type="match status" value="1"/>
</dbReference>
<keyword evidence="13" id="KW-1185">Reference proteome</keyword>
<feature type="region of interest" description="Disordered" evidence="8">
    <location>
        <begin position="342"/>
        <end position="361"/>
    </location>
</feature>
<dbReference type="InterPro" id="IPR039421">
    <property type="entry name" value="Type_1_exporter"/>
</dbReference>
<evidence type="ECO:0000259" key="10">
    <source>
        <dbReference type="PROSITE" id="PS50893"/>
    </source>
</evidence>
<dbReference type="InterPro" id="IPR036640">
    <property type="entry name" value="ABC1_TM_sf"/>
</dbReference>
<dbReference type="GO" id="GO:0016887">
    <property type="term" value="F:ATP hydrolysis activity"/>
    <property type="evidence" value="ECO:0007669"/>
    <property type="project" value="InterPro"/>
</dbReference>
<comment type="subcellular location">
    <subcellularLocation>
        <location evidence="1">Cell inner membrane</location>
        <topology evidence="1">Multi-pass membrane protein</topology>
    </subcellularLocation>
</comment>
<organism evidence="12 13">
    <name type="scientific">Corynebacterium phocae</name>
    <dbReference type="NCBI Taxonomy" id="161895"/>
    <lineage>
        <taxon>Bacteria</taxon>
        <taxon>Bacillati</taxon>
        <taxon>Actinomycetota</taxon>
        <taxon>Actinomycetes</taxon>
        <taxon>Mycobacteriales</taxon>
        <taxon>Corynebacteriaceae</taxon>
        <taxon>Corynebacterium</taxon>
    </lineage>
</organism>
<dbReference type="InterPro" id="IPR017871">
    <property type="entry name" value="ABC_transporter-like_CS"/>
</dbReference>
<dbReference type="SUPFAM" id="SSF52540">
    <property type="entry name" value="P-loop containing nucleoside triphosphate hydrolases"/>
    <property type="match status" value="1"/>
</dbReference>
<dbReference type="GO" id="GO:0005524">
    <property type="term" value="F:ATP binding"/>
    <property type="evidence" value="ECO:0007669"/>
    <property type="project" value="InterPro"/>
</dbReference>
<comment type="similarity">
    <text evidence="7">Belongs to the ABC transporter superfamily. Siderophore-Fe(3+) uptake transporter (SIUT) (TC 3.A.1.21) family.</text>
</comment>
<feature type="transmembrane region" description="Helical" evidence="9">
    <location>
        <begin position="178"/>
        <end position="198"/>
    </location>
</feature>
<evidence type="ECO:0000256" key="2">
    <source>
        <dbReference type="ARBA" id="ARBA00022519"/>
    </source>
</evidence>
<keyword evidence="4" id="KW-1278">Translocase</keyword>
<keyword evidence="3 9" id="KW-0812">Transmembrane</keyword>
<dbReference type="STRING" id="161895.CPHO_06780"/>
<evidence type="ECO:0000256" key="7">
    <source>
        <dbReference type="ARBA" id="ARBA00023455"/>
    </source>
</evidence>
<dbReference type="OrthoDB" id="4966664at2"/>
<dbReference type="PROSITE" id="PS50893">
    <property type="entry name" value="ABC_TRANSPORTER_2"/>
    <property type="match status" value="1"/>
</dbReference>
<keyword evidence="6 9" id="KW-0472">Membrane</keyword>
<dbReference type="AlphaFoldDB" id="A0A1L7D3A3"/>
<reference evidence="12 13" key="1">
    <citation type="submission" date="2014-08" db="EMBL/GenBank/DDBJ databases">
        <title>Complete genome sequence of Corynebacterium phocae M408/89/1(T)(=DSM 44612(T)), isolated from the common seal (Phoca vitulina).</title>
        <authorList>
            <person name="Ruckert C."/>
            <person name="Albersmeier A."/>
            <person name="Winkler A."/>
            <person name="Kalinowski J."/>
        </authorList>
    </citation>
    <scope>NUCLEOTIDE SEQUENCE [LARGE SCALE GENOMIC DNA]</scope>
    <source>
        <strain evidence="12 13">M408/89/1</strain>
    </source>
</reference>
<dbReference type="SUPFAM" id="SSF90123">
    <property type="entry name" value="ABC transporter transmembrane region"/>
    <property type="match status" value="1"/>
</dbReference>
<dbReference type="Gene3D" id="3.40.50.300">
    <property type="entry name" value="P-loop containing nucleotide triphosphate hydrolases"/>
    <property type="match status" value="1"/>
</dbReference>
<feature type="transmembrane region" description="Helical" evidence="9">
    <location>
        <begin position="153"/>
        <end position="172"/>
    </location>
</feature>
<feature type="transmembrane region" description="Helical" evidence="9">
    <location>
        <begin position="295"/>
        <end position="317"/>
    </location>
</feature>
<feature type="domain" description="ABC transmembrane type-1" evidence="11">
    <location>
        <begin position="46"/>
        <end position="322"/>
    </location>
</feature>
<keyword evidence="5 9" id="KW-1133">Transmembrane helix</keyword>
<proteinExistence type="inferred from homology"/>
<feature type="domain" description="ABC transporter" evidence="10">
    <location>
        <begin position="307"/>
        <end position="519"/>
    </location>
</feature>
<gene>
    <name evidence="12" type="ORF">CPHO_06780</name>
</gene>
<dbReference type="KEGG" id="cpho:CPHO_06780"/>
<name>A0A1L7D3A3_9CORY</name>
<evidence type="ECO:0000256" key="9">
    <source>
        <dbReference type="SAM" id="Phobius"/>
    </source>
</evidence>
<sequence length="519" mass="55607">MRTWSWYLPEKAPAGEDQLIDSIDWSRKHRAALALMFNQRDAVWRMMACLLIVTPLGAVTSAIVAKGTETVFAQPGWFNWLWPVAAVIAIFWFSYILEATGHALTQLSQARTTHSLRLSLLDKLLGTRTKGLSPGQLLNTMDEDSDTIGQMKFILNFPVFMLGYLIGSIAVLAPQAPLVAAGLFAGAVATVGVSWLTAKPLTGVAEARRRADNTALTLATDYAEGNRVIKGLGANELVLSRFDSAADTALEAMIQETRLTAIFAWLRQLVPAAFAIALVLYAARETVEGRMASGTMMTVAMLVPPSLNVLGISLGFLTETYARGVASVARIAQLIEALPQSATEEPGAGPADPGAGLTVWQPRTPEGRAEVNRRIAELDQRGALCPPHKVSVFEGTLLENLDPEGTAGSERVAEAIHAAACEDIVRRLSPTGELFPLPETKIGEAGLDLSGGQRQRVALARALAADPEVLVLDEPTTGLDSLTQATVAARVAKLRQGRRTIVVSFSPTWAATADEVIQL</sequence>
<evidence type="ECO:0000256" key="4">
    <source>
        <dbReference type="ARBA" id="ARBA00022967"/>
    </source>
</evidence>
<feature type="transmembrane region" description="Helical" evidence="9">
    <location>
        <begin position="262"/>
        <end position="283"/>
    </location>
</feature>
<keyword evidence="2" id="KW-1003">Cell membrane</keyword>
<dbReference type="GO" id="GO:0140359">
    <property type="term" value="F:ABC-type transporter activity"/>
    <property type="evidence" value="ECO:0007669"/>
    <property type="project" value="InterPro"/>
</dbReference>
<dbReference type="EMBL" id="CP009249">
    <property type="protein sequence ID" value="APT92646.1"/>
    <property type="molecule type" value="Genomic_DNA"/>
</dbReference>
<dbReference type="PANTHER" id="PTHR24221:SF654">
    <property type="entry name" value="ATP-BINDING CASSETTE SUB-FAMILY B MEMBER 6"/>
    <property type="match status" value="1"/>
</dbReference>
<evidence type="ECO:0000259" key="11">
    <source>
        <dbReference type="PROSITE" id="PS50929"/>
    </source>
</evidence>
<dbReference type="InterPro" id="IPR011527">
    <property type="entry name" value="ABC1_TM_dom"/>
</dbReference>
<evidence type="ECO:0000256" key="5">
    <source>
        <dbReference type="ARBA" id="ARBA00022989"/>
    </source>
</evidence>
<dbReference type="PROSITE" id="PS50929">
    <property type="entry name" value="ABC_TM1F"/>
    <property type="match status" value="1"/>
</dbReference>